<feature type="signal peptide" evidence="1">
    <location>
        <begin position="1"/>
        <end position="23"/>
    </location>
</feature>
<sequence>MRNRIAILCATAILPLTAVASFAAANQAAADPASGEVVVTGSVDDCGTGSAPRSVQISTNLETQTDGNKGVVRAGAYSVTFQNIPRHKHVRATALVTCRDDSYTDHLTIQRPPTSGDLVQRVDLTAP</sequence>
<feature type="chain" id="PRO_5019275533" description="Carboxypeptidase regulatory-like domain-containing protein" evidence="1">
    <location>
        <begin position="24"/>
        <end position="127"/>
    </location>
</feature>
<dbReference type="RefSeq" id="WP_127830223.1">
    <property type="nucleotide sequence ID" value="NZ_RZYA01000011.1"/>
</dbReference>
<evidence type="ECO:0000256" key="1">
    <source>
        <dbReference type="SAM" id="SignalP"/>
    </source>
</evidence>
<proteinExistence type="predicted"/>
<comment type="caution">
    <text evidence="2">The sequence shown here is derived from an EMBL/GenBank/DDBJ whole genome shotgun (WGS) entry which is preliminary data.</text>
</comment>
<protein>
    <recommendedName>
        <fullName evidence="4">Carboxypeptidase regulatory-like domain-containing protein</fullName>
    </recommendedName>
</protein>
<evidence type="ECO:0000313" key="2">
    <source>
        <dbReference type="EMBL" id="RVU22353.1"/>
    </source>
</evidence>
<accession>A0A437PJA1</accession>
<keyword evidence="3" id="KW-1185">Reference proteome</keyword>
<dbReference type="OrthoDB" id="9986717at2"/>
<evidence type="ECO:0008006" key="4">
    <source>
        <dbReference type="Google" id="ProtNLM"/>
    </source>
</evidence>
<dbReference type="AlphaFoldDB" id="A0A437PJA1"/>
<reference evidence="2 3" key="1">
    <citation type="submission" date="2019-01" db="EMBL/GenBank/DDBJ databases">
        <title>Genome sequences of Streptomyces and Rhizobium isolates collected from root and soil.</title>
        <authorList>
            <person name="Chhettri S."/>
            <person name="Sevigny J.L."/>
            <person name="Sen A."/>
            <person name="Ennis N."/>
            <person name="Tisa L."/>
        </authorList>
    </citation>
    <scope>NUCLEOTIDE SEQUENCE [LARGE SCALE GENOMIC DNA]</scope>
    <source>
        <strain evidence="2 3">San01</strain>
    </source>
</reference>
<gene>
    <name evidence="2" type="ORF">EOT10_23270</name>
</gene>
<dbReference type="EMBL" id="RZYA01000011">
    <property type="protein sequence ID" value="RVU22353.1"/>
    <property type="molecule type" value="Genomic_DNA"/>
</dbReference>
<keyword evidence="1" id="KW-0732">Signal</keyword>
<evidence type="ECO:0000313" key="3">
    <source>
        <dbReference type="Proteomes" id="UP000283128"/>
    </source>
</evidence>
<name>A0A437PJA1_9ACTN</name>
<dbReference type="Proteomes" id="UP000283128">
    <property type="component" value="Unassembled WGS sequence"/>
</dbReference>
<organism evidence="2 3">
    <name type="scientific">Streptomyces antnestii</name>
    <dbReference type="NCBI Taxonomy" id="2494256"/>
    <lineage>
        <taxon>Bacteria</taxon>
        <taxon>Bacillati</taxon>
        <taxon>Actinomycetota</taxon>
        <taxon>Actinomycetes</taxon>
        <taxon>Kitasatosporales</taxon>
        <taxon>Streptomycetaceae</taxon>
        <taxon>Streptomyces</taxon>
    </lineage>
</organism>